<sequence>MAFSGVRSVSIAGNAINVVHGDQINQNITAGTIHIHRSEGSSQDSEESEYSEFNYVKRGNLYRFCEISSLWRTTEAGRKMEIHGFGRQREGVHMALSYLGINRKQSSQLSRIMAGTQERSGKKISASIPTSSQSRLYSVALTSLSLHRGTNMAQLFGINRSHIPSLIFYDDLVPMGMYLYDLSLQQDTYALPHNFWINSRQGRLCIGPSGPMFTIPRQARHAEPISVPITADMIKEDVSFRFFLNLGSVVDHIVLDYALHSRTSMPLDDLWPDLGVVKPKLLDWNSDYEPLKSLWHCPPNQLPCRFAENLRFDAIYCSGLDVPIARYVKPDDFSCIWDATCFMPNPSPIVNGISRLSLDPTFLRYLAMGIKPFMVADCYVKSRLRHAWLAQSLSTFNALDTEEGEKKDYYIFDIKRIRFQAVVQSDDWNEPHTGEPLYRYENVPTISLFVYPIPLGSLSDLILWTKGRTHYWSFNEAGESEMSEEDRNHLRLPKFIPSLEEISIHSWPSYVYDAIQKWQVARGFDPITTDFAESLGLPALEETGARKRTNRFEEIVKEPSRSFWTALAGSDISAFAF</sequence>
<name>A0A0W0GB22_MONRR</name>
<evidence type="ECO:0000313" key="2">
    <source>
        <dbReference type="Proteomes" id="UP000054988"/>
    </source>
</evidence>
<gene>
    <name evidence="1" type="ORF">WG66_1659</name>
</gene>
<proteinExistence type="predicted"/>
<protein>
    <submittedName>
        <fullName evidence="1">Uncharacterized protein</fullName>
    </submittedName>
</protein>
<accession>A0A0W0GB22</accession>
<organism evidence="1 2">
    <name type="scientific">Moniliophthora roreri</name>
    <name type="common">Frosty pod rot fungus</name>
    <name type="synonym">Monilia roreri</name>
    <dbReference type="NCBI Taxonomy" id="221103"/>
    <lineage>
        <taxon>Eukaryota</taxon>
        <taxon>Fungi</taxon>
        <taxon>Dikarya</taxon>
        <taxon>Basidiomycota</taxon>
        <taxon>Agaricomycotina</taxon>
        <taxon>Agaricomycetes</taxon>
        <taxon>Agaricomycetidae</taxon>
        <taxon>Agaricales</taxon>
        <taxon>Marasmiineae</taxon>
        <taxon>Marasmiaceae</taxon>
        <taxon>Moniliophthora</taxon>
    </lineage>
</organism>
<dbReference type="EMBL" id="LATX01000627">
    <property type="protein sequence ID" value="KTB45765.1"/>
    <property type="molecule type" value="Genomic_DNA"/>
</dbReference>
<dbReference type="AlphaFoldDB" id="A0A0W0GB22"/>
<comment type="caution">
    <text evidence="1">The sequence shown here is derived from an EMBL/GenBank/DDBJ whole genome shotgun (WGS) entry which is preliminary data.</text>
</comment>
<dbReference type="eggNOG" id="ENOG502TJRN">
    <property type="taxonomic scope" value="Eukaryota"/>
</dbReference>
<reference evidence="1 2" key="1">
    <citation type="submission" date="2015-12" db="EMBL/GenBank/DDBJ databases">
        <title>Draft genome sequence of Moniliophthora roreri, the causal agent of frosty pod rot of cacao.</title>
        <authorList>
            <person name="Aime M.C."/>
            <person name="Diaz-Valderrama J.R."/>
            <person name="Kijpornyongpan T."/>
            <person name="Phillips-Mora W."/>
        </authorList>
    </citation>
    <scope>NUCLEOTIDE SEQUENCE [LARGE SCALE GENOMIC DNA]</scope>
    <source>
        <strain evidence="1 2">MCA 2952</strain>
    </source>
</reference>
<dbReference type="Proteomes" id="UP000054988">
    <property type="component" value="Unassembled WGS sequence"/>
</dbReference>
<evidence type="ECO:0000313" key="1">
    <source>
        <dbReference type="EMBL" id="KTB45765.1"/>
    </source>
</evidence>